<dbReference type="OrthoDB" id="9785707at2"/>
<dbReference type="EMBL" id="JFBU01000001">
    <property type="protein sequence ID" value="EXG83147.1"/>
    <property type="molecule type" value="Genomic_DNA"/>
</dbReference>
<dbReference type="InterPro" id="IPR036388">
    <property type="entry name" value="WH-like_DNA-bd_sf"/>
</dbReference>
<evidence type="ECO:0000313" key="3">
    <source>
        <dbReference type="EMBL" id="EXG83147.1"/>
    </source>
</evidence>
<dbReference type="GO" id="GO:0009294">
    <property type="term" value="P:DNA-mediated transformation"/>
    <property type="evidence" value="ECO:0007669"/>
    <property type="project" value="InterPro"/>
</dbReference>
<dbReference type="Gene3D" id="1.10.10.10">
    <property type="entry name" value="Winged helix-like DNA-binding domain superfamily/Winged helix DNA-binding domain"/>
    <property type="match status" value="1"/>
</dbReference>
<dbReference type="PANTHER" id="PTHR43022:SF1">
    <property type="entry name" value="PROTEIN SMF"/>
    <property type="match status" value="1"/>
</dbReference>
<dbReference type="InterPro" id="IPR003488">
    <property type="entry name" value="DprA"/>
</dbReference>
<dbReference type="Proteomes" id="UP000053380">
    <property type="component" value="Unassembled WGS sequence"/>
</dbReference>
<name>A0A011A0W7_9BACL</name>
<dbReference type="Pfam" id="PF02481">
    <property type="entry name" value="DNA_processg_A"/>
    <property type="match status" value="1"/>
</dbReference>
<dbReference type="Gene3D" id="3.40.50.450">
    <property type="match status" value="1"/>
</dbReference>
<sequence>MKHEWSPEALWIMALHETTGIGWQSIHTLMRIVWHKGIPFDELFRIPEQTWLALGAQVKLAKAAGNIRLEEARERLGRLRQRGIEPMSYFDEAYPTLMKESAKPPWMLYTIGRRELLKDFSIAIVGTRSPTAYGRVVCERIAGALAENGVCLVSGMARGIDGYSHREALRRGGATIAVLGAGVDVAYPPEHNHLHREIAEQGLIVSESPPGTRPSPGLFPLRNRIIAGLSRGVLIVEAAEKSGSLITGDYALDCGRDVFAVPGPVTSPKSLGTLQLIKNGAKPCADANDILEEYTHLFVPSTPRAAKKEVHEKLTKEERKIYVILEQGDASIDELQRKTSWDFGLLHSVLLSLVIKSQVKSLSGAVYAWIGEPVR</sequence>
<evidence type="ECO:0000256" key="1">
    <source>
        <dbReference type="ARBA" id="ARBA00006525"/>
    </source>
</evidence>
<evidence type="ECO:0000259" key="2">
    <source>
        <dbReference type="Pfam" id="PF02481"/>
    </source>
</evidence>
<dbReference type="RefSeq" id="WP_037282403.1">
    <property type="nucleotide sequence ID" value="NZ_KK073875.1"/>
</dbReference>
<evidence type="ECO:0000313" key="4">
    <source>
        <dbReference type="Proteomes" id="UP000053380"/>
    </source>
</evidence>
<dbReference type="AlphaFoldDB" id="A0A011A0W7"/>
<dbReference type="NCBIfam" id="TIGR00732">
    <property type="entry name" value="dprA"/>
    <property type="match status" value="1"/>
</dbReference>
<keyword evidence="4" id="KW-1185">Reference proteome</keyword>
<comment type="caution">
    <text evidence="3">The sequence shown here is derived from an EMBL/GenBank/DDBJ whole genome shotgun (WGS) entry which is preliminary data.</text>
</comment>
<dbReference type="SUPFAM" id="SSF102405">
    <property type="entry name" value="MCP/YpsA-like"/>
    <property type="match status" value="1"/>
</dbReference>
<proteinExistence type="inferred from homology"/>
<dbReference type="HOGENOM" id="CLU_029601_0_3_9"/>
<accession>A0A011A0W7</accession>
<dbReference type="PANTHER" id="PTHR43022">
    <property type="entry name" value="PROTEIN SMF"/>
    <property type="match status" value="1"/>
</dbReference>
<feature type="domain" description="Smf/DprA SLOG" evidence="2">
    <location>
        <begin position="88"/>
        <end position="294"/>
    </location>
</feature>
<dbReference type="PATRIC" id="fig|915437.3.peg.112"/>
<dbReference type="InterPro" id="IPR057666">
    <property type="entry name" value="DrpA_SLOG"/>
</dbReference>
<organism evidence="3 4">
    <name type="scientific">Saccharibacillus sacchari DSM 19268</name>
    <dbReference type="NCBI Taxonomy" id="915437"/>
    <lineage>
        <taxon>Bacteria</taxon>
        <taxon>Bacillati</taxon>
        <taxon>Bacillota</taxon>
        <taxon>Bacilli</taxon>
        <taxon>Bacillales</taxon>
        <taxon>Paenibacillaceae</taxon>
        <taxon>Saccharibacillus</taxon>
    </lineage>
</organism>
<comment type="similarity">
    <text evidence="1">Belongs to the DprA/Smf family.</text>
</comment>
<gene>
    <name evidence="3" type="ORF">SacsacDRAFT_0112</name>
</gene>
<protein>
    <submittedName>
        <fullName evidence="3">DNA protecting protein DprA</fullName>
    </submittedName>
</protein>
<reference evidence="3 4" key="1">
    <citation type="submission" date="2013-07" db="EMBL/GenBank/DDBJ databases">
        <authorList>
            <consortium name="DOE Joint Genome Institute"/>
            <person name="Anderson I."/>
            <person name="Huntemann M."/>
            <person name="Han J."/>
            <person name="Chen A."/>
            <person name="Kyrpides N."/>
            <person name="Mavromatis K."/>
            <person name="Markowitz V."/>
            <person name="Palaniappan K."/>
            <person name="Ivanova N."/>
            <person name="Schaumberg A."/>
            <person name="Pati A."/>
            <person name="Liolios K."/>
            <person name="Nordberg H.P."/>
            <person name="Cantor M.N."/>
            <person name="Hua S.X."/>
            <person name="Woyke T."/>
        </authorList>
    </citation>
    <scope>NUCLEOTIDE SEQUENCE [LARGE SCALE GENOMIC DNA]</scope>
    <source>
        <strain evidence="3 4">DSM 19268</strain>
    </source>
</reference>